<organism evidence="9 11">
    <name type="scientific">Lactobacillus kefiranofaciens</name>
    <dbReference type="NCBI Taxonomy" id="267818"/>
    <lineage>
        <taxon>Bacteria</taxon>
        <taxon>Bacillati</taxon>
        <taxon>Bacillota</taxon>
        <taxon>Bacilli</taxon>
        <taxon>Lactobacillales</taxon>
        <taxon>Lactobacillaceae</taxon>
        <taxon>Lactobacillus</taxon>
    </lineage>
</organism>
<evidence type="ECO:0000313" key="11">
    <source>
        <dbReference type="Proteomes" id="UP001242513"/>
    </source>
</evidence>
<dbReference type="PROSITE" id="PS51900">
    <property type="entry name" value="CB"/>
    <property type="match status" value="1"/>
</dbReference>
<dbReference type="InterPro" id="IPR013762">
    <property type="entry name" value="Integrase-like_cat_sf"/>
</dbReference>
<dbReference type="Gene3D" id="1.10.150.130">
    <property type="match status" value="1"/>
</dbReference>
<sequence length="265" mass="30374">MYLRENSIIQPTPQSVRQYRDDLKKAGKKPTTIKNYLIAVKRFFQWTEEERLYPNIAKYIKPAHISNNFKKDYFTSNQAKKILTNIDRTTLKGERDYAMLAMMMTMGLRTIEVVRANVEDIRTKGDATVLYVQGKGHQEKDDLVRMPSHVENAIRDYLSARNVQDLSQPLFTSTSNHNLNGRMTTRSIRRIAKRNFISSGFNSPRLTAHSMRHTAATLSLLNGATLQQAQELLRHKNIATTEIYAHNIDATKNPASSEVDQAIFN</sequence>
<dbReference type="PANTHER" id="PTHR30349:SF41">
    <property type="entry name" value="INTEGRASE_RECOMBINASE PROTEIN MJ0367-RELATED"/>
    <property type="match status" value="1"/>
</dbReference>
<dbReference type="GO" id="GO:0015074">
    <property type="term" value="P:DNA integration"/>
    <property type="evidence" value="ECO:0007669"/>
    <property type="project" value="UniProtKB-KW"/>
</dbReference>
<keyword evidence="3 5" id="KW-0238">DNA-binding</keyword>
<dbReference type="Proteomes" id="UP001242513">
    <property type="component" value="Chromosome"/>
</dbReference>
<name>A0AAX3UDW1_9LACO</name>
<dbReference type="PROSITE" id="PS51898">
    <property type="entry name" value="TYR_RECOMBINASE"/>
    <property type="match status" value="1"/>
</dbReference>
<evidence type="ECO:0000256" key="3">
    <source>
        <dbReference type="ARBA" id="ARBA00023125"/>
    </source>
</evidence>
<proteinExistence type="inferred from homology"/>
<keyword evidence="4" id="KW-0233">DNA recombination</keyword>
<reference evidence="8 10" key="1">
    <citation type="submission" date="2016-10" db="EMBL/GenBank/DDBJ databases">
        <authorList>
            <person name="Varghese N."/>
            <person name="Submissions S."/>
        </authorList>
    </citation>
    <scope>NUCLEOTIDE SEQUENCE [LARGE SCALE GENOMIC DNA]</scope>
    <source>
        <strain evidence="8 10">ATCC 43761</strain>
    </source>
</reference>
<dbReference type="InterPro" id="IPR004107">
    <property type="entry name" value="Integrase_SAM-like_N"/>
</dbReference>
<comment type="similarity">
    <text evidence="1">Belongs to the 'phage' integrase family.</text>
</comment>
<dbReference type="EMBL" id="CP123735">
    <property type="protein sequence ID" value="WGO85902.1"/>
    <property type="molecule type" value="Genomic_DNA"/>
</dbReference>
<keyword evidence="10" id="KW-1185">Reference proteome</keyword>
<dbReference type="GO" id="GO:0003677">
    <property type="term" value="F:DNA binding"/>
    <property type="evidence" value="ECO:0007669"/>
    <property type="project" value="UniProtKB-UniRule"/>
</dbReference>
<reference evidence="9" key="2">
    <citation type="journal article" date="2022" name="Food Funct.">
        <title>Lactobacillus kefiranofaciens ZW18 from Kefir enhances the anti-tumor effect of anti-programmed cell death 1 (PD-1) immunotherapy by modulating the gut microbiota.</title>
        <authorList>
            <person name="Zhao J."/>
            <person name="Wang Y."/>
            <person name="Wang J."/>
            <person name="Lv M."/>
            <person name="Zhou C."/>
            <person name="Jia L."/>
            <person name="Geng W."/>
        </authorList>
    </citation>
    <scope>NUCLEOTIDE SEQUENCE</scope>
    <source>
        <strain evidence="9">ZW18</strain>
    </source>
</reference>
<reference evidence="9" key="3">
    <citation type="submission" date="2023-04" db="EMBL/GenBank/DDBJ databases">
        <authorList>
            <person name="Wang Y."/>
        </authorList>
    </citation>
    <scope>NUCLEOTIDE SEQUENCE</scope>
    <source>
        <strain evidence="9">ZW18</strain>
    </source>
</reference>
<dbReference type="GO" id="GO:0006310">
    <property type="term" value="P:DNA recombination"/>
    <property type="evidence" value="ECO:0007669"/>
    <property type="project" value="UniProtKB-KW"/>
</dbReference>
<evidence type="ECO:0000256" key="5">
    <source>
        <dbReference type="PROSITE-ProRule" id="PRU01248"/>
    </source>
</evidence>
<feature type="domain" description="Tyr recombinase" evidence="6">
    <location>
        <begin position="69"/>
        <end position="260"/>
    </location>
</feature>
<dbReference type="InterPro" id="IPR011010">
    <property type="entry name" value="DNA_brk_join_enz"/>
</dbReference>
<dbReference type="Proteomes" id="UP000181860">
    <property type="component" value="Unassembled WGS sequence"/>
</dbReference>
<dbReference type="AlphaFoldDB" id="A0AAX3UDW1"/>
<dbReference type="Pfam" id="PF00589">
    <property type="entry name" value="Phage_integrase"/>
    <property type="match status" value="1"/>
</dbReference>
<protein>
    <submittedName>
        <fullName evidence="8">Integrase/recombinase XerC</fullName>
    </submittedName>
    <submittedName>
        <fullName evidence="9">Tyrosine-type recombinase/integrase</fullName>
    </submittedName>
</protein>
<evidence type="ECO:0000256" key="1">
    <source>
        <dbReference type="ARBA" id="ARBA00008857"/>
    </source>
</evidence>
<dbReference type="InterPro" id="IPR002104">
    <property type="entry name" value="Integrase_catalytic"/>
</dbReference>
<evidence type="ECO:0000313" key="10">
    <source>
        <dbReference type="Proteomes" id="UP000181860"/>
    </source>
</evidence>
<evidence type="ECO:0000256" key="4">
    <source>
        <dbReference type="ARBA" id="ARBA00023172"/>
    </source>
</evidence>
<evidence type="ECO:0000259" key="7">
    <source>
        <dbReference type="PROSITE" id="PS51900"/>
    </source>
</evidence>
<feature type="domain" description="Core-binding (CB)" evidence="7">
    <location>
        <begin position="1"/>
        <end position="48"/>
    </location>
</feature>
<keyword evidence="2" id="KW-0229">DNA integration</keyword>
<dbReference type="InterPro" id="IPR044068">
    <property type="entry name" value="CB"/>
</dbReference>
<dbReference type="RefSeq" id="WP_013851243.1">
    <property type="nucleotide sequence ID" value="NZ_CP123735.1"/>
</dbReference>
<dbReference type="PANTHER" id="PTHR30349">
    <property type="entry name" value="PHAGE INTEGRASE-RELATED"/>
    <property type="match status" value="1"/>
</dbReference>
<evidence type="ECO:0000259" key="6">
    <source>
        <dbReference type="PROSITE" id="PS51898"/>
    </source>
</evidence>
<gene>
    <name evidence="9" type="ORF">QEJ78_11470</name>
    <name evidence="8" type="ORF">SAMN02983011_02332</name>
</gene>
<accession>A0AAX3UDW1</accession>
<dbReference type="EMBL" id="FMXC01000053">
    <property type="protein sequence ID" value="SDA70994.1"/>
    <property type="molecule type" value="Genomic_DNA"/>
</dbReference>
<dbReference type="SUPFAM" id="SSF56349">
    <property type="entry name" value="DNA breaking-rejoining enzymes"/>
    <property type="match status" value="1"/>
</dbReference>
<dbReference type="InterPro" id="IPR050090">
    <property type="entry name" value="Tyrosine_recombinase_XerCD"/>
</dbReference>
<dbReference type="Pfam" id="PF02899">
    <property type="entry name" value="Phage_int_SAM_1"/>
    <property type="match status" value="1"/>
</dbReference>
<evidence type="ECO:0000256" key="2">
    <source>
        <dbReference type="ARBA" id="ARBA00022908"/>
    </source>
</evidence>
<dbReference type="InterPro" id="IPR010998">
    <property type="entry name" value="Integrase_recombinase_N"/>
</dbReference>
<evidence type="ECO:0000313" key="8">
    <source>
        <dbReference type="EMBL" id="SDA70994.1"/>
    </source>
</evidence>
<dbReference type="Gene3D" id="1.10.443.10">
    <property type="entry name" value="Intergrase catalytic core"/>
    <property type="match status" value="1"/>
</dbReference>
<evidence type="ECO:0000313" key="9">
    <source>
        <dbReference type="EMBL" id="WGO85902.1"/>
    </source>
</evidence>